<name>A0AAV4XC03_CAEEX</name>
<comment type="caution">
    <text evidence="1">The sequence shown here is derived from an EMBL/GenBank/DDBJ whole genome shotgun (WGS) entry which is preliminary data.</text>
</comment>
<gene>
    <name evidence="1" type="primary">Tdpoz4_23</name>
    <name evidence="1" type="ORF">CEXT_626161</name>
</gene>
<dbReference type="InterPro" id="IPR011333">
    <property type="entry name" value="SKP1/BTB/POZ_sf"/>
</dbReference>
<protein>
    <submittedName>
        <fullName evidence="1">TD and POZ domain-containing protein 4</fullName>
    </submittedName>
</protein>
<proteinExistence type="predicted"/>
<dbReference type="AlphaFoldDB" id="A0AAV4XC03"/>
<reference evidence="1 2" key="1">
    <citation type="submission" date="2021-06" db="EMBL/GenBank/DDBJ databases">
        <title>Caerostris extrusa draft genome.</title>
        <authorList>
            <person name="Kono N."/>
            <person name="Arakawa K."/>
        </authorList>
    </citation>
    <scope>NUCLEOTIDE SEQUENCE [LARGE SCALE GENOMIC DNA]</scope>
</reference>
<evidence type="ECO:0000313" key="1">
    <source>
        <dbReference type="EMBL" id="GIY91958.1"/>
    </source>
</evidence>
<dbReference type="Gene3D" id="3.30.710.10">
    <property type="entry name" value="Potassium Channel Kv1.1, Chain A"/>
    <property type="match status" value="1"/>
</dbReference>
<accession>A0AAV4XC03</accession>
<dbReference type="EMBL" id="BPLR01017480">
    <property type="protein sequence ID" value="GIY91958.1"/>
    <property type="molecule type" value="Genomic_DNA"/>
</dbReference>
<dbReference type="Proteomes" id="UP001054945">
    <property type="component" value="Unassembled WGS sequence"/>
</dbReference>
<evidence type="ECO:0000313" key="2">
    <source>
        <dbReference type="Proteomes" id="UP001054945"/>
    </source>
</evidence>
<keyword evidence="2" id="KW-1185">Reference proteome</keyword>
<organism evidence="1 2">
    <name type="scientific">Caerostris extrusa</name>
    <name type="common">Bark spider</name>
    <name type="synonym">Caerostris bankana</name>
    <dbReference type="NCBI Taxonomy" id="172846"/>
    <lineage>
        <taxon>Eukaryota</taxon>
        <taxon>Metazoa</taxon>
        <taxon>Ecdysozoa</taxon>
        <taxon>Arthropoda</taxon>
        <taxon>Chelicerata</taxon>
        <taxon>Arachnida</taxon>
        <taxon>Araneae</taxon>
        <taxon>Araneomorphae</taxon>
        <taxon>Entelegynae</taxon>
        <taxon>Araneoidea</taxon>
        <taxon>Araneidae</taxon>
        <taxon>Caerostris</taxon>
    </lineage>
</organism>
<sequence length="111" mass="12565">MYDETLSGYGSFSFIDRNVLLGTKRNLLLPNDVLTISCELTAARLEDDIGSELTELNQYQPQRTTILNTESLSNDLKSLYNNDMFSDLTLRVGNEDLQLHSAFSHRDQCVS</sequence>